<evidence type="ECO:0000313" key="7">
    <source>
        <dbReference type="EMBL" id="QLG71658.1"/>
    </source>
</evidence>
<keyword evidence="3 6" id="KW-0812">Transmembrane</keyword>
<feature type="transmembrane region" description="Helical" evidence="6">
    <location>
        <begin position="172"/>
        <end position="190"/>
    </location>
</feature>
<keyword evidence="8" id="KW-1185">Reference proteome</keyword>
<dbReference type="EMBL" id="CP058605">
    <property type="protein sequence ID" value="QLG71658.1"/>
    <property type="molecule type" value="Genomic_DNA"/>
</dbReference>
<comment type="subcellular location">
    <subcellularLocation>
        <location evidence="1">Membrane</location>
        <topology evidence="1">Multi-pass membrane protein</topology>
    </subcellularLocation>
</comment>
<gene>
    <name evidence="7" type="ORF">HG535_0B07050</name>
</gene>
<evidence type="ECO:0000256" key="5">
    <source>
        <dbReference type="ARBA" id="ARBA00023136"/>
    </source>
</evidence>
<dbReference type="OrthoDB" id="2018619at2759"/>
<dbReference type="AlphaFoldDB" id="A0A7H9AZ17"/>
<evidence type="ECO:0008006" key="9">
    <source>
        <dbReference type="Google" id="ProtNLM"/>
    </source>
</evidence>
<keyword evidence="4 6" id="KW-1133">Transmembrane helix</keyword>
<feature type="transmembrane region" description="Helical" evidence="6">
    <location>
        <begin position="472"/>
        <end position="493"/>
    </location>
</feature>
<dbReference type="CDD" id="cd11482">
    <property type="entry name" value="SLC-NCS1sbd_NRT1-like"/>
    <property type="match status" value="1"/>
</dbReference>
<accession>A0A7H9AZ17</accession>
<dbReference type="GO" id="GO:0005886">
    <property type="term" value="C:plasma membrane"/>
    <property type="evidence" value="ECO:0007669"/>
    <property type="project" value="TreeGrafter"/>
</dbReference>
<dbReference type="InterPro" id="IPR001248">
    <property type="entry name" value="Pur-cyt_permease"/>
</dbReference>
<feature type="transmembrane region" description="Helical" evidence="6">
    <location>
        <begin position="147"/>
        <end position="166"/>
    </location>
</feature>
<dbReference type="PANTHER" id="PTHR30618">
    <property type="entry name" value="NCS1 FAMILY PURINE/PYRIMIDINE TRANSPORTER"/>
    <property type="match status" value="1"/>
</dbReference>
<sequence>MEKIIPVTSPKTLRTVLSPVELDIILSQQEIEAPKKPKTKFQRFLRAIEVPHGDEPISVLRNPDLQPIPDKERTWGFWSFFAYWGLPNFSVATFSTGSALLSLNLNIQQSIGALVIANILIGLMTIANSNPGIKYHIGYTLDQRMIFGIYGSFIGIIFRVGLAAVFYGYLSWLGGLCFNMVFSSFSLNFLNMKNTFPESVPMTRRDLISFLCFQLIQMPFAFVKPRRVNIPSIVTCFMTLFAIVGILAYLVSTNGGPGPLYYNRVTLNASERSWMWIFAITIWYSGVSPAVANQSDYSRFAHSKTSCYWGLFLGTVLPGTFVSLSGMLCASACKELYGVAYWTPDEMVAQWLRDDYSSKARAAAFFIGISFVDSQLFLNMTQNGYSCGMDLAGILPKYINIKRGTIFVQLISWVVQPWTFFNTSSSFLDAMSAFGVFTTPIIAINIVDFYAIRKSKIPLIDFFTLSKSGLFWYDYGINWRSTLAFFTGLGLGLPGLVYSANDSLKENIGMMNFYYGYMFFIPIVSGGLYYALNLVAPLRHEKLRQEDPLDYFNCFNEKELENMGMDPNSDDVDILDAEIQDRSSFEVPGKKTA</sequence>
<feature type="transmembrane region" description="Helical" evidence="6">
    <location>
        <begin position="513"/>
        <end position="532"/>
    </location>
</feature>
<organism evidence="7 8">
    <name type="scientific">Zygotorulaspora mrakii</name>
    <name type="common">Zygosaccharomyces mrakii</name>
    <dbReference type="NCBI Taxonomy" id="42260"/>
    <lineage>
        <taxon>Eukaryota</taxon>
        <taxon>Fungi</taxon>
        <taxon>Dikarya</taxon>
        <taxon>Ascomycota</taxon>
        <taxon>Saccharomycotina</taxon>
        <taxon>Saccharomycetes</taxon>
        <taxon>Saccharomycetales</taxon>
        <taxon>Saccharomycetaceae</taxon>
        <taxon>Zygotorulaspora</taxon>
    </lineage>
</organism>
<evidence type="ECO:0000256" key="1">
    <source>
        <dbReference type="ARBA" id="ARBA00004141"/>
    </source>
</evidence>
<name>A0A7H9AZ17_ZYGMR</name>
<proteinExistence type="inferred from homology"/>
<evidence type="ECO:0000313" key="8">
    <source>
        <dbReference type="Proteomes" id="UP000509704"/>
    </source>
</evidence>
<comment type="similarity">
    <text evidence="2">Belongs to the purine-cytosine permease (2.A.39) family.</text>
</comment>
<dbReference type="GeneID" id="59235320"/>
<evidence type="ECO:0000256" key="6">
    <source>
        <dbReference type="SAM" id="Phobius"/>
    </source>
</evidence>
<feature type="transmembrane region" description="Helical" evidence="6">
    <location>
        <begin position="433"/>
        <end position="452"/>
    </location>
</feature>
<dbReference type="Pfam" id="PF02133">
    <property type="entry name" value="Transp_cyt_pur"/>
    <property type="match status" value="1"/>
</dbReference>
<dbReference type="GO" id="GO:0015205">
    <property type="term" value="F:nucleobase transmembrane transporter activity"/>
    <property type="evidence" value="ECO:0007669"/>
    <property type="project" value="TreeGrafter"/>
</dbReference>
<dbReference type="Proteomes" id="UP000509704">
    <property type="component" value="Chromosome 2"/>
</dbReference>
<dbReference type="InterPro" id="IPR045225">
    <property type="entry name" value="Uracil/uridine/allantoin_perm"/>
</dbReference>
<feature type="transmembrane region" description="Helical" evidence="6">
    <location>
        <begin position="81"/>
        <end position="101"/>
    </location>
</feature>
<evidence type="ECO:0000256" key="4">
    <source>
        <dbReference type="ARBA" id="ARBA00022989"/>
    </source>
</evidence>
<protein>
    <recommendedName>
        <fullName evidence="9">Thiamine transporter</fullName>
    </recommendedName>
</protein>
<dbReference type="KEGG" id="zmk:HG535_0B07050"/>
<evidence type="ECO:0000256" key="3">
    <source>
        <dbReference type="ARBA" id="ARBA00022692"/>
    </source>
</evidence>
<keyword evidence="5 6" id="KW-0472">Membrane</keyword>
<reference evidence="7 8" key="1">
    <citation type="submission" date="2020-07" db="EMBL/GenBank/DDBJ databases">
        <title>The yeast mating-type switching endonuclease HO is a domesticated member of an unorthodox homing genetic element family.</title>
        <authorList>
            <person name="Coughlan A.Y."/>
            <person name="Lombardi L."/>
            <person name="Braun-Galleani S."/>
            <person name="Martos A.R."/>
            <person name="Galeote V."/>
            <person name="Bigey F."/>
            <person name="Dequin S."/>
            <person name="Byrne K.P."/>
            <person name="Wolfe K.H."/>
        </authorList>
    </citation>
    <scope>NUCLEOTIDE SEQUENCE [LARGE SCALE GENOMIC DNA]</scope>
    <source>
        <strain evidence="7 8">NRRL Y-6702</strain>
    </source>
</reference>
<dbReference type="Gene3D" id="1.10.4160.10">
    <property type="entry name" value="Hydantoin permease"/>
    <property type="match status" value="1"/>
</dbReference>
<feature type="transmembrane region" description="Helical" evidence="6">
    <location>
        <begin position="273"/>
        <end position="292"/>
    </location>
</feature>
<evidence type="ECO:0000256" key="2">
    <source>
        <dbReference type="ARBA" id="ARBA00008974"/>
    </source>
</evidence>
<dbReference type="RefSeq" id="XP_037143386.1">
    <property type="nucleotide sequence ID" value="XM_037287491.1"/>
</dbReference>
<feature type="transmembrane region" description="Helical" evidence="6">
    <location>
        <begin position="308"/>
        <end position="330"/>
    </location>
</feature>
<dbReference type="PANTHER" id="PTHR30618:SF15">
    <property type="entry name" value="NICOTINAMIDE RIBOSIDE TRANSPORTER 1-RELATED"/>
    <property type="match status" value="1"/>
</dbReference>
<feature type="transmembrane region" description="Helical" evidence="6">
    <location>
        <begin position="228"/>
        <end position="252"/>
    </location>
</feature>
<feature type="transmembrane region" description="Helical" evidence="6">
    <location>
        <begin position="107"/>
        <end position="126"/>
    </location>
</feature>